<dbReference type="AlphaFoldDB" id="A0A1F5VQF3"/>
<keyword evidence="5" id="KW-0408">Iron</keyword>
<keyword evidence="3" id="KW-0479">Metal-binding</keyword>
<evidence type="ECO:0000256" key="2">
    <source>
        <dbReference type="ARBA" id="ARBA00022617"/>
    </source>
</evidence>
<dbReference type="Proteomes" id="UP000178943">
    <property type="component" value="Unassembled WGS sequence"/>
</dbReference>
<keyword evidence="1" id="KW-0813">Transport</keyword>
<name>A0A1F5VQF3_9BACT</name>
<reference evidence="7 8" key="1">
    <citation type="journal article" date="2016" name="Nat. Commun.">
        <title>Thousands of microbial genomes shed light on interconnected biogeochemical processes in an aquifer system.</title>
        <authorList>
            <person name="Anantharaman K."/>
            <person name="Brown C.T."/>
            <person name="Hug L.A."/>
            <person name="Sharon I."/>
            <person name="Castelle C.J."/>
            <person name="Probst A.J."/>
            <person name="Thomas B.C."/>
            <person name="Singh A."/>
            <person name="Wilkins M.J."/>
            <person name="Karaoz U."/>
            <person name="Brodie E.L."/>
            <person name="Williams K.H."/>
            <person name="Hubbard S.S."/>
            <person name="Banfield J.F."/>
        </authorList>
    </citation>
    <scope>NUCLEOTIDE SEQUENCE [LARGE SCALE GENOMIC DNA]</scope>
</reference>
<dbReference type="GO" id="GO:0046872">
    <property type="term" value="F:metal ion binding"/>
    <property type="evidence" value="ECO:0007669"/>
    <property type="project" value="UniProtKB-KW"/>
</dbReference>
<dbReference type="CDD" id="cd08168">
    <property type="entry name" value="Cytochrom_C3"/>
    <property type="match status" value="1"/>
</dbReference>
<organism evidence="7 8">
    <name type="scientific">Candidatus Fischerbacteria bacterium RBG_13_37_8</name>
    <dbReference type="NCBI Taxonomy" id="1817863"/>
    <lineage>
        <taxon>Bacteria</taxon>
        <taxon>Candidatus Fischeribacteriota</taxon>
    </lineage>
</organism>
<evidence type="ECO:0000256" key="1">
    <source>
        <dbReference type="ARBA" id="ARBA00022448"/>
    </source>
</evidence>
<dbReference type="GO" id="GO:0009055">
    <property type="term" value="F:electron transfer activity"/>
    <property type="evidence" value="ECO:0007669"/>
    <property type="project" value="InterPro"/>
</dbReference>
<evidence type="ECO:0000313" key="7">
    <source>
        <dbReference type="EMBL" id="OGF65593.1"/>
    </source>
</evidence>
<keyword evidence="4" id="KW-0249">Electron transport</keyword>
<sequence length="151" mass="17095">MVKYVASICIIVVVSLLIYAENKEQTEIPAVIKSPSTWGEVEFPHQKHFEEFGLDCQTCHHETDAAKLNLPHKEYFDDFWIDCKICHHEVGTPKIAQTCSNCHHSPTSIADETLSAKVVIHKDCWKCHEIGKGVEASEKCEFCHKGARKAM</sequence>
<evidence type="ECO:0000256" key="4">
    <source>
        <dbReference type="ARBA" id="ARBA00022982"/>
    </source>
</evidence>
<dbReference type="Pfam" id="PF02085">
    <property type="entry name" value="Cytochrom_CIII"/>
    <property type="match status" value="2"/>
</dbReference>
<feature type="domain" description="Class III cytochrome C" evidence="6">
    <location>
        <begin position="25"/>
        <end position="65"/>
    </location>
</feature>
<dbReference type="InterPro" id="IPR020942">
    <property type="entry name" value="Cyt_c_III_dom"/>
</dbReference>
<proteinExistence type="predicted"/>
<dbReference type="EMBL" id="MFGW01000111">
    <property type="protein sequence ID" value="OGF65593.1"/>
    <property type="molecule type" value="Genomic_DNA"/>
</dbReference>
<dbReference type="InterPro" id="IPR036280">
    <property type="entry name" value="Multihaem_cyt_sf"/>
</dbReference>
<evidence type="ECO:0000259" key="6">
    <source>
        <dbReference type="Pfam" id="PF02085"/>
    </source>
</evidence>
<evidence type="ECO:0000313" key="8">
    <source>
        <dbReference type="Proteomes" id="UP000178943"/>
    </source>
</evidence>
<evidence type="ECO:0000256" key="5">
    <source>
        <dbReference type="ARBA" id="ARBA00023004"/>
    </source>
</evidence>
<feature type="domain" description="Class III cytochrome C" evidence="6">
    <location>
        <begin position="67"/>
        <end position="144"/>
    </location>
</feature>
<accession>A0A1F5VQF3</accession>
<gene>
    <name evidence="7" type="ORF">A2Y62_12780</name>
</gene>
<comment type="caution">
    <text evidence="7">The sequence shown here is derived from an EMBL/GenBank/DDBJ whole genome shotgun (WGS) entry which is preliminary data.</text>
</comment>
<dbReference type="SUPFAM" id="SSF48695">
    <property type="entry name" value="Multiheme cytochromes"/>
    <property type="match status" value="1"/>
</dbReference>
<dbReference type="Gene3D" id="3.90.10.10">
    <property type="entry name" value="Cytochrome C3"/>
    <property type="match status" value="2"/>
</dbReference>
<protein>
    <recommendedName>
        <fullName evidence="6">Class III cytochrome C domain-containing protein</fullName>
    </recommendedName>
</protein>
<dbReference type="GO" id="GO:0020037">
    <property type="term" value="F:heme binding"/>
    <property type="evidence" value="ECO:0007669"/>
    <property type="project" value="InterPro"/>
</dbReference>
<evidence type="ECO:0000256" key="3">
    <source>
        <dbReference type="ARBA" id="ARBA00022723"/>
    </source>
</evidence>
<keyword evidence="2" id="KW-0349">Heme</keyword>